<reference evidence="5" key="2">
    <citation type="submission" date="2023-05" db="EMBL/GenBank/DDBJ databases">
        <authorList>
            <consortium name="Lawrence Berkeley National Laboratory"/>
            <person name="Steindorff A."/>
            <person name="Hensen N."/>
            <person name="Bonometti L."/>
            <person name="Westerberg I."/>
            <person name="Brannstrom I.O."/>
            <person name="Guillou S."/>
            <person name="Cros-Aarteil S."/>
            <person name="Calhoun S."/>
            <person name="Haridas S."/>
            <person name="Kuo A."/>
            <person name="Mondo S."/>
            <person name="Pangilinan J."/>
            <person name="Riley R."/>
            <person name="Labutti K."/>
            <person name="Andreopoulos B."/>
            <person name="Lipzen A."/>
            <person name="Chen C."/>
            <person name="Yanf M."/>
            <person name="Daum C."/>
            <person name="Ng V."/>
            <person name="Clum A."/>
            <person name="Ohm R."/>
            <person name="Martin F."/>
            <person name="Silar P."/>
            <person name="Natvig D."/>
            <person name="Lalanne C."/>
            <person name="Gautier V."/>
            <person name="Ament-Velasquez S.L."/>
            <person name="Kruys A."/>
            <person name="Hutchinson M.I."/>
            <person name="Powell A.J."/>
            <person name="Barry K."/>
            <person name="Miller A.N."/>
            <person name="Grigoriev I.V."/>
            <person name="Debuchy R."/>
            <person name="Gladieux P."/>
            <person name="Thoren M.H."/>
            <person name="Johannesson H."/>
        </authorList>
    </citation>
    <scope>NUCLEOTIDE SEQUENCE</scope>
    <source>
        <strain evidence="5">PSN243</strain>
    </source>
</reference>
<dbReference type="InterPro" id="IPR051532">
    <property type="entry name" value="Ester_Hydrolysis_Enzymes"/>
</dbReference>
<keyword evidence="1 3" id="KW-0732">Signal</keyword>
<dbReference type="SUPFAM" id="SSF69318">
    <property type="entry name" value="Integrin alpha N-terminal domain"/>
    <property type="match status" value="2"/>
</dbReference>
<feature type="region of interest" description="Disordered" evidence="2">
    <location>
        <begin position="855"/>
        <end position="882"/>
    </location>
</feature>
<dbReference type="InterPro" id="IPR001711">
    <property type="entry name" value="PLipase_C_Pinositol-sp_Y"/>
</dbReference>
<dbReference type="InterPro" id="IPR013517">
    <property type="entry name" value="FG-GAP"/>
</dbReference>
<dbReference type="CDD" id="cd01833">
    <property type="entry name" value="XynB_like"/>
    <property type="match status" value="1"/>
</dbReference>
<dbReference type="PANTHER" id="PTHR30383">
    <property type="entry name" value="THIOESTERASE 1/PROTEASE 1/LYSOPHOSPHOLIPASE L1"/>
    <property type="match status" value="1"/>
</dbReference>
<dbReference type="Gene3D" id="2.130.10.130">
    <property type="entry name" value="Integrin alpha, N-terminal"/>
    <property type="match status" value="2"/>
</dbReference>
<dbReference type="Pfam" id="PF13517">
    <property type="entry name" value="FG-GAP_3"/>
    <property type="match status" value="2"/>
</dbReference>
<dbReference type="Pfam" id="PF13472">
    <property type="entry name" value="Lipase_GDSL_2"/>
    <property type="match status" value="1"/>
</dbReference>
<name>A0AAV9H3C6_9PEZI</name>
<feature type="signal peptide" evidence="3">
    <location>
        <begin position="1"/>
        <end position="28"/>
    </location>
</feature>
<sequence length="929" mass="100722">MHVPRFGPAAAAWMAVLFFLLFLQPAASIPFPAPSNATSSVISARAGSFYLRILPLGASITWGMGSSTGNGYRKDLRDQLRFDGWNVNMVGSRSGGSMKDSDVEGWSGYRVDQVTVRAQVIVPLTKPNVVLINAGTNDAAQNFYVMTAGDRMRAMINFIFSQSPGVSVVLSTLLPNANVQSNVNLINMQYRQLVRDLAAQGQKIVLCEMDDGFITTADLPDGVHPADAGYKKMASRWHQAIGRLETNGWLVAPTDAVSFSDASGATGLCEKVAGSGNSDPRGKTQVLKALSPRIIDDGPYTHSSQSMGSIHTGFYVEPDDVWFAQVVSNGADRGGELDDWVFSQGSEIYYRENLGSGSLGAKTLIPTLTGKCAPAGIRWGDVNNDGLDDFICLSTSGAMNVHINDGSKPPVFRSVGLYRSAPAGYTRANVRLGDIDGDGRLDYCIVTGAGNVRCWRNGGQRDKADYWQDFGQGTHIFPSQGMGNIAGVQLVDLNGDFRADWIWISDTGQVTTFINQRGQTKGLKPNWVSAGVTHAGMGEAGARSQIRFGRLYGTNRADYVYIKCMPPSGTPIPDRCDYQVRVWKNLGSGGKHQKGDGSRFCDMTGSGNDDYVFIDHNSKITIFRNQNTPPNTNYASWADRGVVLDLAGTPRKAIHLGDWNGDGFCDIIITGKTTGSVDVYFTYWDQASDTFTFSAKTRVMNSGCTEGWGVGLYDLGMRFHDIDGDKRVDYLCLEKNGRTTGWLNKPEAMLWQGQIKFSVQKDRANHRWADVNGDGLADFMWVDKFSGNTHVWYNMGPRQISGSSFWWHPKGRLYAGSSTGPNLHFPNLGGVGRADMTEVNPKTGLGWTWFNSCPPGGDDGPIGSPGLPPAPGTGVPPPEEDGDELTTTILTCYRLVGHRMGSGADDEDGGRATLARHTVLGVVHLVMPA</sequence>
<organism evidence="5 6">
    <name type="scientific">Podospora aff. communis PSN243</name>
    <dbReference type="NCBI Taxonomy" id="3040156"/>
    <lineage>
        <taxon>Eukaryota</taxon>
        <taxon>Fungi</taxon>
        <taxon>Dikarya</taxon>
        <taxon>Ascomycota</taxon>
        <taxon>Pezizomycotina</taxon>
        <taxon>Sordariomycetes</taxon>
        <taxon>Sordariomycetidae</taxon>
        <taxon>Sordariales</taxon>
        <taxon>Podosporaceae</taxon>
        <taxon>Podospora</taxon>
    </lineage>
</organism>
<dbReference type="PANTHER" id="PTHR30383:SF31">
    <property type="entry name" value="SGNH HYDROLASE-TYPE ESTERASE DOMAIN-CONTAINING PROTEIN-RELATED"/>
    <property type="match status" value="1"/>
</dbReference>
<feature type="chain" id="PRO_5043821507" description="PI-PLC Y-box domain-containing protein" evidence="3">
    <location>
        <begin position="29"/>
        <end position="929"/>
    </location>
</feature>
<gene>
    <name evidence="5" type="ORF">QBC34DRAFT_445431</name>
</gene>
<evidence type="ECO:0000256" key="1">
    <source>
        <dbReference type="ARBA" id="ARBA00022729"/>
    </source>
</evidence>
<dbReference type="AlphaFoldDB" id="A0AAV9H3C6"/>
<dbReference type="EMBL" id="MU865915">
    <property type="protein sequence ID" value="KAK4455138.1"/>
    <property type="molecule type" value="Genomic_DNA"/>
</dbReference>
<dbReference type="GO" id="GO:0004622">
    <property type="term" value="F:phosphatidylcholine lysophospholipase activity"/>
    <property type="evidence" value="ECO:0007669"/>
    <property type="project" value="TreeGrafter"/>
</dbReference>
<feature type="compositionally biased region" description="Pro residues" evidence="2">
    <location>
        <begin position="866"/>
        <end position="877"/>
    </location>
</feature>
<protein>
    <recommendedName>
        <fullName evidence="4">PI-PLC Y-box domain-containing protein</fullName>
    </recommendedName>
</protein>
<comment type="caution">
    <text evidence="5">The sequence shown here is derived from an EMBL/GenBank/DDBJ whole genome shotgun (WGS) entry which is preliminary data.</text>
</comment>
<dbReference type="Gene3D" id="3.40.50.1110">
    <property type="entry name" value="SGNH hydrolase"/>
    <property type="match status" value="1"/>
</dbReference>
<proteinExistence type="predicted"/>
<keyword evidence="6" id="KW-1185">Reference proteome</keyword>
<accession>A0AAV9H3C6</accession>
<dbReference type="PROSITE" id="PS50008">
    <property type="entry name" value="PIPLC_Y_DOMAIN"/>
    <property type="match status" value="1"/>
</dbReference>
<dbReference type="InterPro" id="IPR036514">
    <property type="entry name" value="SGNH_hydro_sf"/>
</dbReference>
<reference evidence="5" key="1">
    <citation type="journal article" date="2023" name="Mol. Phylogenet. Evol.">
        <title>Genome-scale phylogeny and comparative genomics of the fungal order Sordariales.</title>
        <authorList>
            <person name="Hensen N."/>
            <person name="Bonometti L."/>
            <person name="Westerberg I."/>
            <person name="Brannstrom I.O."/>
            <person name="Guillou S."/>
            <person name="Cros-Aarteil S."/>
            <person name="Calhoun S."/>
            <person name="Haridas S."/>
            <person name="Kuo A."/>
            <person name="Mondo S."/>
            <person name="Pangilinan J."/>
            <person name="Riley R."/>
            <person name="LaButti K."/>
            <person name="Andreopoulos B."/>
            <person name="Lipzen A."/>
            <person name="Chen C."/>
            <person name="Yan M."/>
            <person name="Daum C."/>
            <person name="Ng V."/>
            <person name="Clum A."/>
            <person name="Steindorff A."/>
            <person name="Ohm R.A."/>
            <person name="Martin F."/>
            <person name="Silar P."/>
            <person name="Natvig D.O."/>
            <person name="Lalanne C."/>
            <person name="Gautier V."/>
            <person name="Ament-Velasquez S.L."/>
            <person name="Kruys A."/>
            <person name="Hutchinson M.I."/>
            <person name="Powell A.J."/>
            <person name="Barry K."/>
            <person name="Miller A.N."/>
            <person name="Grigoriev I.V."/>
            <person name="Debuchy R."/>
            <person name="Gladieux P."/>
            <person name="Hiltunen Thoren M."/>
            <person name="Johannesson H."/>
        </authorList>
    </citation>
    <scope>NUCLEOTIDE SEQUENCE</scope>
    <source>
        <strain evidence="5">PSN243</strain>
    </source>
</reference>
<dbReference type="SUPFAM" id="SSF52266">
    <property type="entry name" value="SGNH hydrolase"/>
    <property type="match status" value="1"/>
</dbReference>
<dbReference type="InterPro" id="IPR028994">
    <property type="entry name" value="Integrin_alpha_N"/>
</dbReference>
<evidence type="ECO:0000256" key="3">
    <source>
        <dbReference type="SAM" id="SignalP"/>
    </source>
</evidence>
<dbReference type="Proteomes" id="UP001321760">
    <property type="component" value="Unassembled WGS sequence"/>
</dbReference>
<feature type="domain" description="PI-PLC Y-box" evidence="4">
    <location>
        <begin position="708"/>
        <end position="749"/>
    </location>
</feature>
<evidence type="ECO:0000259" key="4">
    <source>
        <dbReference type="PROSITE" id="PS50008"/>
    </source>
</evidence>
<evidence type="ECO:0000313" key="5">
    <source>
        <dbReference type="EMBL" id="KAK4455138.1"/>
    </source>
</evidence>
<dbReference type="GO" id="GO:0004435">
    <property type="term" value="F:phosphatidylinositol-4,5-bisphosphate phospholipase C activity"/>
    <property type="evidence" value="ECO:0007669"/>
    <property type="project" value="InterPro"/>
</dbReference>
<dbReference type="GO" id="GO:0006629">
    <property type="term" value="P:lipid metabolic process"/>
    <property type="evidence" value="ECO:0007669"/>
    <property type="project" value="InterPro"/>
</dbReference>
<dbReference type="InterPro" id="IPR013830">
    <property type="entry name" value="SGNH_hydro"/>
</dbReference>
<evidence type="ECO:0000256" key="2">
    <source>
        <dbReference type="SAM" id="MobiDB-lite"/>
    </source>
</evidence>
<dbReference type="GO" id="GO:0035556">
    <property type="term" value="P:intracellular signal transduction"/>
    <property type="evidence" value="ECO:0007669"/>
    <property type="project" value="InterPro"/>
</dbReference>
<evidence type="ECO:0000313" key="6">
    <source>
        <dbReference type="Proteomes" id="UP001321760"/>
    </source>
</evidence>